<accession>A0A0R3D0E8</accession>
<comment type="caution">
    <text evidence="1">The sequence shown here is derived from an EMBL/GenBank/DDBJ whole genome shotgun (WGS) entry which is preliminary data.</text>
</comment>
<reference evidence="1 2" key="1">
    <citation type="submission" date="2015-09" db="EMBL/GenBank/DDBJ databases">
        <title>Draft Genome Sequence of Bradyrhizobium manausense Strain BR 3351T, a Novel Symbiotic Nitrogen-Fixing Alphaproteobacterium Isolated from Brazilian Amazon Rain Forest.</title>
        <authorList>
            <person name="De Araujo J.L."/>
            <person name="Zilli J.E."/>
        </authorList>
    </citation>
    <scope>NUCLEOTIDE SEQUENCE [LARGE SCALE GENOMIC DNA]</scope>
    <source>
        <strain evidence="1 2">BR3351</strain>
    </source>
</reference>
<proteinExistence type="predicted"/>
<protein>
    <submittedName>
        <fullName evidence="1">Uncharacterized protein</fullName>
    </submittedName>
</protein>
<gene>
    <name evidence="1" type="ORF">AOQ71_31585</name>
</gene>
<evidence type="ECO:0000313" key="1">
    <source>
        <dbReference type="EMBL" id="KRQ03272.1"/>
    </source>
</evidence>
<keyword evidence="2" id="KW-1185">Reference proteome</keyword>
<dbReference type="STRING" id="989370.AOQ71_31585"/>
<dbReference type="EMBL" id="LJYG01000108">
    <property type="protein sequence ID" value="KRQ03272.1"/>
    <property type="molecule type" value="Genomic_DNA"/>
</dbReference>
<name>A0A0R3D0E8_9BRAD</name>
<organism evidence="1 2">
    <name type="scientific">Bradyrhizobium manausense</name>
    <dbReference type="NCBI Taxonomy" id="989370"/>
    <lineage>
        <taxon>Bacteria</taxon>
        <taxon>Pseudomonadati</taxon>
        <taxon>Pseudomonadota</taxon>
        <taxon>Alphaproteobacteria</taxon>
        <taxon>Hyphomicrobiales</taxon>
        <taxon>Nitrobacteraceae</taxon>
        <taxon>Bradyrhizobium</taxon>
    </lineage>
</organism>
<sequence>MLAAARRQGLTVRGVAVAPKLKIIKEASCYRVVCHGETLRRCETRAEANRLTRELAMQISCKSVQ</sequence>
<evidence type="ECO:0000313" key="2">
    <source>
        <dbReference type="Proteomes" id="UP000051936"/>
    </source>
</evidence>
<dbReference type="Proteomes" id="UP000051936">
    <property type="component" value="Unassembled WGS sequence"/>
</dbReference>
<dbReference type="AlphaFoldDB" id="A0A0R3D0E8"/>